<dbReference type="OrthoDB" id="10042665at2759"/>
<dbReference type="Pfam" id="PF00004">
    <property type="entry name" value="AAA"/>
    <property type="match status" value="1"/>
</dbReference>
<name>A0A2D3UVQ9_9PEZI</name>
<evidence type="ECO:0000313" key="4">
    <source>
        <dbReference type="EMBL" id="CZT15096.1"/>
    </source>
</evidence>
<dbReference type="AlphaFoldDB" id="A0A2D3UVQ9"/>
<dbReference type="Proteomes" id="UP000225277">
    <property type="component" value="Unassembled WGS sequence"/>
</dbReference>
<feature type="compositionally biased region" description="Polar residues" evidence="2">
    <location>
        <begin position="1"/>
        <end position="32"/>
    </location>
</feature>
<evidence type="ECO:0000256" key="1">
    <source>
        <dbReference type="SAM" id="Coils"/>
    </source>
</evidence>
<dbReference type="InterPro" id="IPR003593">
    <property type="entry name" value="AAA+_ATPase"/>
</dbReference>
<dbReference type="Gene3D" id="3.40.50.300">
    <property type="entry name" value="P-loop containing nucleotide triphosphate hydrolases"/>
    <property type="match status" value="1"/>
</dbReference>
<feature type="compositionally biased region" description="Polar residues" evidence="2">
    <location>
        <begin position="61"/>
        <end position="77"/>
    </location>
</feature>
<dbReference type="InterPro" id="IPR003959">
    <property type="entry name" value="ATPase_AAA_core"/>
</dbReference>
<feature type="compositionally biased region" description="Low complexity" evidence="2">
    <location>
        <begin position="302"/>
        <end position="328"/>
    </location>
</feature>
<feature type="region of interest" description="Disordered" evidence="2">
    <location>
        <begin position="1"/>
        <end position="93"/>
    </location>
</feature>
<feature type="coiled-coil region" evidence="1">
    <location>
        <begin position="1070"/>
        <end position="1097"/>
    </location>
</feature>
<dbReference type="InterPro" id="IPR027417">
    <property type="entry name" value="P-loop_NTPase"/>
</dbReference>
<feature type="compositionally biased region" description="Polar residues" evidence="2">
    <location>
        <begin position="1052"/>
        <end position="1064"/>
    </location>
</feature>
<dbReference type="Pfam" id="PF23232">
    <property type="entry name" value="AAA_lid_13"/>
    <property type="match status" value="1"/>
</dbReference>
<dbReference type="GeneID" id="35596315"/>
<organism evidence="4 5">
    <name type="scientific">Ramularia collo-cygni</name>
    <dbReference type="NCBI Taxonomy" id="112498"/>
    <lineage>
        <taxon>Eukaryota</taxon>
        <taxon>Fungi</taxon>
        <taxon>Dikarya</taxon>
        <taxon>Ascomycota</taxon>
        <taxon>Pezizomycotina</taxon>
        <taxon>Dothideomycetes</taxon>
        <taxon>Dothideomycetidae</taxon>
        <taxon>Mycosphaerellales</taxon>
        <taxon>Mycosphaerellaceae</taxon>
        <taxon>Ramularia</taxon>
    </lineage>
</organism>
<dbReference type="EMBL" id="FJUY01000001">
    <property type="protein sequence ID" value="CZT15096.1"/>
    <property type="molecule type" value="Genomic_DNA"/>
</dbReference>
<feature type="domain" description="AAA+ ATPase" evidence="3">
    <location>
        <begin position="762"/>
        <end position="889"/>
    </location>
</feature>
<dbReference type="SMART" id="SM00382">
    <property type="entry name" value="AAA"/>
    <property type="match status" value="1"/>
</dbReference>
<feature type="region of interest" description="Disordered" evidence="2">
    <location>
        <begin position="1115"/>
        <end position="1136"/>
    </location>
</feature>
<keyword evidence="1" id="KW-0175">Coiled coil</keyword>
<feature type="compositionally biased region" description="Basic and acidic residues" evidence="2">
    <location>
        <begin position="1124"/>
        <end position="1136"/>
    </location>
</feature>
<dbReference type="GO" id="GO:0016887">
    <property type="term" value="F:ATP hydrolysis activity"/>
    <property type="evidence" value="ECO:0007669"/>
    <property type="project" value="InterPro"/>
</dbReference>
<feature type="compositionally biased region" description="Polar residues" evidence="2">
    <location>
        <begin position="1031"/>
        <end position="1045"/>
    </location>
</feature>
<dbReference type="GO" id="GO:0005524">
    <property type="term" value="F:ATP binding"/>
    <property type="evidence" value="ECO:0007669"/>
    <property type="project" value="InterPro"/>
</dbReference>
<evidence type="ECO:0000259" key="3">
    <source>
        <dbReference type="SMART" id="SM00382"/>
    </source>
</evidence>
<dbReference type="STRING" id="112498.A0A2D3UVQ9"/>
<dbReference type="CDD" id="cd19481">
    <property type="entry name" value="RecA-like_protease"/>
    <property type="match status" value="1"/>
</dbReference>
<feature type="region of interest" description="Disordered" evidence="2">
    <location>
        <begin position="295"/>
        <end position="364"/>
    </location>
</feature>
<dbReference type="InterPro" id="IPR056599">
    <property type="entry name" value="AAA_lid_fung"/>
</dbReference>
<reference evidence="4 5" key="1">
    <citation type="submission" date="2016-03" db="EMBL/GenBank/DDBJ databases">
        <authorList>
            <person name="Ploux O."/>
        </authorList>
    </citation>
    <scope>NUCLEOTIDE SEQUENCE [LARGE SCALE GENOMIC DNA]</scope>
    <source>
        <strain evidence="4 5">URUG2</strain>
    </source>
</reference>
<protein>
    <recommendedName>
        <fullName evidence="3">AAA+ ATPase domain-containing protein</fullName>
    </recommendedName>
</protein>
<dbReference type="SUPFAM" id="SSF52540">
    <property type="entry name" value="P-loop containing nucleoside triphosphate hydrolases"/>
    <property type="match status" value="1"/>
</dbReference>
<feature type="compositionally biased region" description="Basic and acidic residues" evidence="2">
    <location>
        <begin position="124"/>
        <end position="148"/>
    </location>
</feature>
<keyword evidence="5" id="KW-1185">Reference proteome</keyword>
<dbReference type="PANTHER" id="PTHR46411">
    <property type="entry name" value="FAMILY ATPASE, PUTATIVE-RELATED"/>
    <property type="match status" value="1"/>
</dbReference>
<dbReference type="Pfam" id="PF22942">
    <property type="entry name" value="DUF7025"/>
    <property type="match status" value="1"/>
</dbReference>
<accession>A0A2D3UVQ9</accession>
<dbReference type="InterPro" id="IPR054289">
    <property type="entry name" value="DUF7025"/>
</dbReference>
<evidence type="ECO:0000256" key="2">
    <source>
        <dbReference type="SAM" id="MobiDB-lite"/>
    </source>
</evidence>
<proteinExistence type="predicted"/>
<feature type="region of interest" description="Disordered" evidence="2">
    <location>
        <begin position="1013"/>
        <end position="1064"/>
    </location>
</feature>
<dbReference type="PANTHER" id="PTHR46411:SF3">
    <property type="entry name" value="AAA+ ATPASE DOMAIN-CONTAINING PROTEIN"/>
    <property type="match status" value="1"/>
</dbReference>
<dbReference type="RefSeq" id="XP_023621993.1">
    <property type="nucleotide sequence ID" value="XM_023766225.1"/>
</dbReference>
<feature type="region of interest" description="Disordered" evidence="2">
    <location>
        <begin position="114"/>
        <end position="148"/>
    </location>
</feature>
<gene>
    <name evidence="4" type="ORF">RCC_00995</name>
</gene>
<evidence type="ECO:0000313" key="5">
    <source>
        <dbReference type="Proteomes" id="UP000225277"/>
    </source>
</evidence>
<sequence>MASREASTSTHTVGNGANHVLTSSEVSTSKSGAATPITGSLERPVLHKAPESQLSGVKPSVSINGTTDKHGATQSPTAKHVSAQVPNTNPDEYVGRLERRLQIVEEELQTLRNYKSTSDTSAGEVEKASDSLTEKKPEVKDDKPDSATAKDFDDLFGRVLAEETETKGDKKMIMDREQELKIEQMNYLQFRKVKSEMGVCKGSVLVSVTATKGSIGCGELVPESEDQSTEVPYRLAINSHCLLELLGNITETTMSSKNVHCRPFKFLVSNEKLIKDKLASLNAECEALKEEKAAVADSTTQTGEDSSAATEATAIENTTTEVTSIKTTSNEGTSAETTSTDVVSVKKTESDAATPPATVEENENVKKLRTRDHLKLLVAFIDEHISDISQLRVDLDDAKLDELSFEDLWHLFRPGQLVLQDNNQLKNARKAFRVLHVTGGRPMIDMDGKKDAWNDLDHDGVLSQSELKRTKLARRAYGVAKMTPLIIDVAYVDFDGRYLGPRSTRIPILAYDGKRSIRSLEIYPAHYAVDRSVAESELLARGKLFAKYAHVHHRDYEGRSLRDERLNTWLEDDKRGDDEVSGQCIIDQAHILDSHLSFKADYIAKPTDQDGREITWFAECGVKDCRACSDMYVDDGIDRKYRDVFMESDAGKHLLDVRDHATFVENTDGKNDDLYMLLPLRLYGYALTERKWHALNVNNFCERQADNSFDDLVLPEENKTLLRALVKNHMGLNTGENLPDNLPRRRASMAPPSLDIIRGKGRGLIILLHGVPGVGKTSTAESIAAQLDRPLFPITCGDLGTTAIEVEDALEDYFRLATKWKCVLLLDEADVFLAQRRGGDFKRNGLVSVFLRVLEYYAGILILTTNRVGEFDEAFRSRIHISLYYPPLDRTSTEKIWKLNLDRIETSPEFDLDIRRKDIMDFCKKHWETNQDFPGRLWNGRQIKNGFHTAIALANWDFWDNKGHEKREKPLLTAKQFEYVAKTSSAFDDYLDEVHHSSNLGAHSEWVATHKLRKDDYEPSPSGGKRMSLPHRNSGSNPSRRTTARGQPPSTPRNGSSRVLTTMSLEPQEMMETDAEIKRLKTKLKNLDKAKISQEKRDDMKFDILDRLESLGVVEGDGGEETNADIHEDGEKAPWG</sequence>